<protein>
    <submittedName>
        <fullName evidence="1">DUF223 domain protein</fullName>
    </submittedName>
</protein>
<evidence type="ECO:0000313" key="2">
    <source>
        <dbReference type="Proteomes" id="UP000265520"/>
    </source>
</evidence>
<evidence type="ECO:0000313" key="1">
    <source>
        <dbReference type="EMBL" id="MCI81832.1"/>
    </source>
</evidence>
<dbReference type="Proteomes" id="UP000265520">
    <property type="component" value="Unassembled WGS sequence"/>
</dbReference>
<name>A0A392V353_9FABA</name>
<feature type="non-terminal residue" evidence="1">
    <location>
        <position position="46"/>
    </location>
</feature>
<dbReference type="EMBL" id="LXQA011028876">
    <property type="protein sequence ID" value="MCI81832.1"/>
    <property type="molecule type" value="Genomic_DNA"/>
</dbReference>
<reference evidence="1 2" key="1">
    <citation type="journal article" date="2018" name="Front. Plant Sci.">
        <title>Red Clover (Trifolium pratense) and Zigzag Clover (T. medium) - A Picture of Genomic Similarities and Differences.</title>
        <authorList>
            <person name="Dluhosova J."/>
            <person name="Istvanek J."/>
            <person name="Nedelnik J."/>
            <person name="Repkova J."/>
        </authorList>
    </citation>
    <scope>NUCLEOTIDE SEQUENCE [LARGE SCALE GENOMIC DNA]</scope>
    <source>
        <strain evidence="2">cv. 10/8</strain>
        <tissue evidence="1">Leaf</tissue>
    </source>
</reference>
<accession>A0A392V353</accession>
<comment type="caution">
    <text evidence="1">The sequence shown here is derived from an EMBL/GenBank/DDBJ whole genome shotgun (WGS) entry which is preliminary data.</text>
</comment>
<proteinExistence type="predicted"/>
<sequence length="46" mass="5385">MARVVEFIKDITDRKDLWKIVVKVKDKWSATKEGKGYFELVVVDSN</sequence>
<organism evidence="1 2">
    <name type="scientific">Trifolium medium</name>
    <dbReference type="NCBI Taxonomy" id="97028"/>
    <lineage>
        <taxon>Eukaryota</taxon>
        <taxon>Viridiplantae</taxon>
        <taxon>Streptophyta</taxon>
        <taxon>Embryophyta</taxon>
        <taxon>Tracheophyta</taxon>
        <taxon>Spermatophyta</taxon>
        <taxon>Magnoliopsida</taxon>
        <taxon>eudicotyledons</taxon>
        <taxon>Gunneridae</taxon>
        <taxon>Pentapetalae</taxon>
        <taxon>rosids</taxon>
        <taxon>fabids</taxon>
        <taxon>Fabales</taxon>
        <taxon>Fabaceae</taxon>
        <taxon>Papilionoideae</taxon>
        <taxon>50 kb inversion clade</taxon>
        <taxon>NPAAA clade</taxon>
        <taxon>Hologalegina</taxon>
        <taxon>IRL clade</taxon>
        <taxon>Trifolieae</taxon>
        <taxon>Trifolium</taxon>
    </lineage>
</organism>
<keyword evidence="2" id="KW-1185">Reference proteome</keyword>
<dbReference type="AlphaFoldDB" id="A0A392V353"/>